<dbReference type="EMBL" id="CM034393">
    <property type="protein sequence ID" value="KAJ0179871.1"/>
    <property type="molecule type" value="Genomic_DNA"/>
</dbReference>
<organism evidence="1 2">
    <name type="scientific">Dendrolimus kikuchii</name>
    <dbReference type="NCBI Taxonomy" id="765133"/>
    <lineage>
        <taxon>Eukaryota</taxon>
        <taxon>Metazoa</taxon>
        <taxon>Ecdysozoa</taxon>
        <taxon>Arthropoda</taxon>
        <taxon>Hexapoda</taxon>
        <taxon>Insecta</taxon>
        <taxon>Pterygota</taxon>
        <taxon>Neoptera</taxon>
        <taxon>Endopterygota</taxon>
        <taxon>Lepidoptera</taxon>
        <taxon>Glossata</taxon>
        <taxon>Ditrysia</taxon>
        <taxon>Bombycoidea</taxon>
        <taxon>Lasiocampidae</taxon>
        <taxon>Dendrolimus</taxon>
    </lineage>
</organism>
<protein>
    <submittedName>
        <fullName evidence="1">Uncharacterized protein</fullName>
    </submittedName>
</protein>
<reference evidence="1 2" key="1">
    <citation type="journal article" date="2021" name="Front. Genet.">
        <title>Chromosome-Level Genome Assembly Reveals Significant Gene Expansion in the Toll and IMD Signaling Pathways of Dendrolimus kikuchii.</title>
        <authorList>
            <person name="Zhou J."/>
            <person name="Wu P."/>
            <person name="Xiong Z."/>
            <person name="Liu N."/>
            <person name="Zhao N."/>
            <person name="Ji M."/>
            <person name="Qiu Y."/>
            <person name="Yang B."/>
        </authorList>
    </citation>
    <scope>NUCLEOTIDE SEQUENCE [LARGE SCALE GENOMIC DNA]</scope>
    <source>
        <strain evidence="1">Ann1</strain>
    </source>
</reference>
<sequence>MCGEKMDLRLLTLLVVGCTYAAPANDDNAENAVEQAKDNNDDLKTAASTLYSDRYPDWSRGYPNGNRDYGIMGYGTLDDRYYNSAGGYANTYGGYDGGYSRGRSYGGYGNPEGGYRNGYNSGSRYGDGGNYGYSSVNDYGETGYYGGGSGYGGYAGNNVYSYGANGGYGGYAGNGGLTSYYGYNNPSYPGGYHLGYGYYNKKPGYGNIYNSGITPSLVTGYRGYSKK</sequence>
<evidence type="ECO:0000313" key="1">
    <source>
        <dbReference type="EMBL" id="KAJ0179871.1"/>
    </source>
</evidence>
<accession>A0ACC1D7R6</accession>
<gene>
    <name evidence="1" type="ORF">K1T71_004462</name>
</gene>
<name>A0ACC1D7R6_9NEOP</name>
<proteinExistence type="predicted"/>
<comment type="caution">
    <text evidence="1">The sequence shown here is derived from an EMBL/GenBank/DDBJ whole genome shotgun (WGS) entry which is preliminary data.</text>
</comment>
<keyword evidence="2" id="KW-1185">Reference proteome</keyword>
<evidence type="ECO:0000313" key="2">
    <source>
        <dbReference type="Proteomes" id="UP000824533"/>
    </source>
</evidence>
<dbReference type="Proteomes" id="UP000824533">
    <property type="component" value="Linkage Group LG07"/>
</dbReference>